<feature type="region of interest" description="Phosphoribosyl-ATP pyrophosphohydrolase" evidence="15">
    <location>
        <begin position="130"/>
        <end position="225"/>
    </location>
</feature>
<protein>
    <recommendedName>
        <fullName evidence="15">Histidine biosynthesis bifunctional protein HisIE</fullName>
    </recommendedName>
    <domain>
        <recommendedName>
            <fullName evidence="15">Phosphoribosyl-AMP cyclohydrolase</fullName>
            <shortName evidence="15">PRA-CH</shortName>
            <ecNumber evidence="15">3.5.4.19</ecNumber>
        </recommendedName>
    </domain>
    <domain>
        <recommendedName>
            <fullName evidence="15">Phosphoribosyl-ATP pyrophosphatase</fullName>
            <shortName evidence="15">PRA-PH</shortName>
            <ecNumber evidence="15">3.6.1.31</ecNumber>
        </recommendedName>
    </domain>
</protein>
<evidence type="ECO:0000256" key="1">
    <source>
        <dbReference type="ARBA" id="ARBA00000024"/>
    </source>
</evidence>
<dbReference type="SUPFAM" id="SSF141734">
    <property type="entry name" value="HisI-like"/>
    <property type="match status" value="1"/>
</dbReference>
<dbReference type="InterPro" id="IPR021130">
    <property type="entry name" value="PRib-ATP_PPHydrolase-like"/>
</dbReference>
<dbReference type="HAMAP" id="MF_01019">
    <property type="entry name" value="HisIE"/>
    <property type="match status" value="1"/>
</dbReference>
<dbReference type="NCBIfam" id="TIGR03188">
    <property type="entry name" value="histidine_hisI"/>
    <property type="match status" value="1"/>
</dbReference>
<comment type="catalytic activity">
    <reaction evidence="1 15">
        <text>1-(5-phospho-beta-D-ribosyl)-5'-AMP + H2O = 1-(5-phospho-beta-D-ribosyl)-5-[(5-phospho-beta-D-ribosylamino)methylideneamino]imidazole-4-carboxamide</text>
        <dbReference type="Rhea" id="RHEA:20049"/>
        <dbReference type="ChEBI" id="CHEBI:15377"/>
        <dbReference type="ChEBI" id="CHEBI:58435"/>
        <dbReference type="ChEBI" id="CHEBI:59457"/>
        <dbReference type="EC" id="3.5.4.19"/>
    </reaction>
</comment>
<dbReference type="InterPro" id="IPR026660">
    <property type="entry name" value="PRA-CH"/>
</dbReference>
<evidence type="ECO:0000256" key="14">
    <source>
        <dbReference type="ARBA" id="ARBA00023268"/>
    </source>
</evidence>
<dbReference type="EMBL" id="CP089291">
    <property type="protein sequence ID" value="UOF91339.1"/>
    <property type="molecule type" value="Genomic_DNA"/>
</dbReference>
<evidence type="ECO:0000313" key="18">
    <source>
        <dbReference type="Proteomes" id="UP000830167"/>
    </source>
</evidence>
<evidence type="ECO:0000256" key="3">
    <source>
        <dbReference type="ARBA" id="ARBA00004496"/>
    </source>
</evidence>
<dbReference type="CDD" id="cd11534">
    <property type="entry name" value="NTP-PPase_HisIE_like"/>
    <property type="match status" value="1"/>
</dbReference>
<name>A0ABY4CMV5_9BACL</name>
<dbReference type="HAMAP" id="MF_01020">
    <property type="entry name" value="HisE"/>
    <property type="match status" value="1"/>
</dbReference>
<comment type="pathway">
    <text evidence="4 15">Amino-acid biosynthesis; L-histidine biosynthesis; L-histidine from 5-phospho-alpha-D-ribose 1-diphosphate: step 3/9.</text>
</comment>
<keyword evidence="8 15" id="KW-0963">Cytoplasm</keyword>
<comment type="subcellular location">
    <subcellularLocation>
        <location evidence="3 15">Cytoplasm</location>
    </subcellularLocation>
</comment>
<dbReference type="HAMAP" id="MF_01021">
    <property type="entry name" value="HisI"/>
    <property type="match status" value="1"/>
</dbReference>
<keyword evidence="10 15" id="KW-0547">Nucleotide-binding</keyword>
<dbReference type="Gene3D" id="1.10.287.1080">
    <property type="entry name" value="MazG-like"/>
    <property type="match status" value="1"/>
</dbReference>
<keyword evidence="12 15" id="KW-0067">ATP-binding</keyword>
<keyword evidence="9 15" id="KW-0028">Amino-acid biosynthesis</keyword>
<dbReference type="PANTHER" id="PTHR42945:SF9">
    <property type="entry name" value="HISTIDINE BIOSYNTHESIS BIFUNCTIONAL PROTEIN HISIE"/>
    <property type="match status" value="1"/>
</dbReference>
<dbReference type="Proteomes" id="UP000830167">
    <property type="component" value="Chromosome"/>
</dbReference>
<evidence type="ECO:0000313" key="17">
    <source>
        <dbReference type="EMBL" id="UOF91339.1"/>
    </source>
</evidence>
<comment type="similarity">
    <text evidence="7 15">In the N-terminal section; belongs to the PRA-CH family.</text>
</comment>
<dbReference type="EC" id="3.6.1.31" evidence="15"/>
<evidence type="ECO:0000256" key="15">
    <source>
        <dbReference type="HAMAP-Rule" id="MF_01019"/>
    </source>
</evidence>
<dbReference type="Pfam" id="PF01502">
    <property type="entry name" value="PRA-CH"/>
    <property type="match status" value="1"/>
</dbReference>
<evidence type="ECO:0000256" key="13">
    <source>
        <dbReference type="ARBA" id="ARBA00023102"/>
    </source>
</evidence>
<evidence type="ECO:0000256" key="10">
    <source>
        <dbReference type="ARBA" id="ARBA00022741"/>
    </source>
</evidence>
<organism evidence="17 18">
    <name type="scientific">Fodinisporobacter ferrooxydans</name>
    <dbReference type="NCBI Taxonomy" id="2901836"/>
    <lineage>
        <taxon>Bacteria</taxon>
        <taxon>Bacillati</taxon>
        <taxon>Bacillota</taxon>
        <taxon>Bacilli</taxon>
        <taxon>Bacillales</taxon>
        <taxon>Alicyclobacillaceae</taxon>
        <taxon>Fodinisporobacter</taxon>
    </lineage>
</organism>
<dbReference type="InterPro" id="IPR023019">
    <property type="entry name" value="His_synth_HisIE"/>
</dbReference>
<dbReference type="InterPro" id="IPR038019">
    <property type="entry name" value="PRib_AMP_CycHydrolase_sf"/>
</dbReference>
<evidence type="ECO:0000256" key="8">
    <source>
        <dbReference type="ARBA" id="ARBA00022490"/>
    </source>
</evidence>
<feature type="region of interest" description="Phosphoribosyl-AMP cyclohydrolase" evidence="15">
    <location>
        <begin position="1"/>
        <end position="129"/>
    </location>
</feature>
<comment type="similarity">
    <text evidence="6 15">In the C-terminal section; belongs to the PRA-PH family.</text>
</comment>
<dbReference type="Gene3D" id="3.10.20.810">
    <property type="entry name" value="Phosphoribosyl-AMP cyclohydrolase"/>
    <property type="match status" value="1"/>
</dbReference>
<evidence type="ECO:0000256" key="6">
    <source>
        <dbReference type="ARBA" id="ARBA00007731"/>
    </source>
</evidence>
<evidence type="ECO:0000256" key="11">
    <source>
        <dbReference type="ARBA" id="ARBA00022801"/>
    </source>
</evidence>
<sequence length="225" mass="25438">MNALQQLKFDPVSGLLPAIVQDAQSKQVLMLAYMNQESLDKTVETGTTWFWSRSRQALWNKGETSGHVQQVVSISYDCDGDTLLVLVNQTGPACHEGTYSCFSHLLTNQDGNSGVQNHSDIRYSDVYGILPELAELIAERDAERPEGAYTTYLFEKGLDKILKKVGEETTEVVIAAKNQDNQELRYEVSDLIYHLLVLLRHSKLPLTDVLQELRNRHDRQSAKQK</sequence>
<proteinExistence type="inferred from homology"/>
<dbReference type="EC" id="3.5.4.19" evidence="15"/>
<evidence type="ECO:0000256" key="7">
    <source>
        <dbReference type="ARBA" id="ARBA00008299"/>
    </source>
</evidence>
<dbReference type="GO" id="GO:0004635">
    <property type="term" value="F:phosphoribosyl-AMP cyclohydrolase activity"/>
    <property type="evidence" value="ECO:0007669"/>
    <property type="project" value="UniProtKB-EC"/>
</dbReference>
<dbReference type="InterPro" id="IPR008179">
    <property type="entry name" value="HisE"/>
</dbReference>
<evidence type="ECO:0000256" key="5">
    <source>
        <dbReference type="ARBA" id="ARBA00005204"/>
    </source>
</evidence>
<dbReference type="NCBIfam" id="NF002747">
    <property type="entry name" value="PRK02759.1"/>
    <property type="match status" value="1"/>
</dbReference>
<reference evidence="17" key="1">
    <citation type="submission" date="2021-12" db="EMBL/GenBank/DDBJ databases">
        <title>Alicyclobacillaceae gen. nov., sp. nov., isolated from chalcocite enrichment system.</title>
        <authorList>
            <person name="Jiang Z."/>
        </authorList>
    </citation>
    <scope>NUCLEOTIDE SEQUENCE</scope>
    <source>
        <strain evidence="17">MYW30-H2</strain>
    </source>
</reference>
<accession>A0ABY4CMV5</accession>
<evidence type="ECO:0000256" key="12">
    <source>
        <dbReference type="ARBA" id="ARBA00022840"/>
    </source>
</evidence>
<keyword evidence="14 15" id="KW-0511">Multifunctional enzyme</keyword>
<dbReference type="NCBIfam" id="NF000768">
    <property type="entry name" value="PRK00051.1"/>
    <property type="match status" value="1"/>
</dbReference>
<comment type="pathway">
    <text evidence="5 15">Amino-acid biosynthesis; L-histidine biosynthesis; L-histidine from 5-phospho-alpha-D-ribose 1-diphosphate: step 2/9.</text>
</comment>
<keyword evidence="13 15" id="KW-0368">Histidine biosynthesis</keyword>
<evidence type="ECO:0000256" key="9">
    <source>
        <dbReference type="ARBA" id="ARBA00022605"/>
    </source>
</evidence>
<feature type="domain" description="Phosphoribosyl-AMP cyclohydrolase" evidence="16">
    <location>
        <begin position="30"/>
        <end position="102"/>
    </location>
</feature>
<keyword evidence="18" id="KW-1185">Reference proteome</keyword>
<dbReference type="PANTHER" id="PTHR42945">
    <property type="entry name" value="HISTIDINE BIOSYNTHESIS BIFUNCTIONAL PROTEIN"/>
    <property type="match status" value="1"/>
</dbReference>
<evidence type="ECO:0000256" key="2">
    <source>
        <dbReference type="ARBA" id="ARBA00001460"/>
    </source>
</evidence>
<dbReference type="InterPro" id="IPR002496">
    <property type="entry name" value="PRib_AMP_CycHydrolase_dom"/>
</dbReference>
<evidence type="ECO:0000256" key="4">
    <source>
        <dbReference type="ARBA" id="ARBA00005169"/>
    </source>
</evidence>
<keyword evidence="11 15" id="KW-0378">Hydrolase</keyword>
<comment type="catalytic activity">
    <reaction evidence="2 15">
        <text>1-(5-phospho-beta-D-ribosyl)-ATP + H2O = 1-(5-phospho-beta-D-ribosyl)-5'-AMP + diphosphate + H(+)</text>
        <dbReference type="Rhea" id="RHEA:22828"/>
        <dbReference type="ChEBI" id="CHEBI:15377"/>
        <dbReference type="ChEBI" id="CHEBI:15378"/>
        <dbReference type="ChEBI" id="CHEBI:33019"/>
        <dbReference type="ChEBI" id="CHEBI:59457"/>
        <dbReference type="ChEBI" id="CHEBI:73183"/>
        <dbReference type="EC" id="3.6.1.31"/>
    </reaction>
</comment>
<evidence type="ECO:0000259" key="16">
    <source>
        <dbReference type="Pfam" id="PF01502"/>
    </source>
</evidence>
<dbReference type="Pfam" id="PF01503">
    <property type="entry name" value="PRA-PH"/>
    <property type="match status" value="1"/>
</dbReference>
<dbReference type="RefSeq" id="WP_347438030.1">
    <property type="nucleotide sequence ID" value="NZ_CP089291.1"/>
</dbReference>
<dbReference type="SUPFAM" id="SSF101386">
    <property type="entry name" value="all-alpha NTP pyrophosphatases"/>
    <property type="match status" value="1"/>
</dbReference>
<gene>
    <name evidence="15 17" type="primary">hisIE</name>
    <name evidence="15" type="synonym">hisI</name>
    <name evidence="17" type="ORF">LSG31_03525</name>
</gene>
<dbReference type="GO" id="GO:0004636">
    <property type="term" value="F:phosphoribosyl-ATP diphosphatase activity"/>
    <property type="evidence" value="ECO:0007669"/>
    <property type="project" value="UniProtKB-EC"/>
</dbReference>